<protein>
    <recommendedName>
        <fullName evidence="2">DUF4190 domain-containing protein</fullName>
    </recommendedName>
</protein>
<keyword evidence="1" id="KW-0812">Transmembrane</keyword>
<reference evidence="3" key="1">
    <citation type="submission" date="2020-02" db="EMBL/GenBank/DDBJ databases">
        <authorList>
            <person name="Meier V. D."/>
        </authorList>
    </citation>
    <scope>NUCLEOTIDE SEQUENCE</scope>
    <source>
        <strain evidence="3">AVDCRST_MAG67</strain>
    </source>
</reference>
<dbReference type="AlphaFoldDB" id="A0A6J4TQ30"/>
<dbReference type="EMBL" id="CADCVQ010000163">
    <property type="protein sequence ID" value="CAA9529201.1"/>
    <property type="molecule type" value="Genomic_DNA"/>
</dbReference>
<evidence type="ECO:0000313" key="3">
    <source>
        <dbReference type="EMBL" id="CAA9529201.1"/>
    </source>
</evidence>
<keyword evidence="1" id="KW-0472">Membrane</keyword>
<gene>
    <name evidence="3" type="ORF">AVDCRST_MAG67-3975</name>
</gene>
<dbReference type="InterPro" id="IPR025241">
    <property type="entry name" value="DUF4190"/>
</dbReference>
<evidence type="ECO:0000256" key="1">
    <source>
        <dbReference type="SAM" id="Phobius"/>
    </source>
</evidence>
<accession>A0A6J4TQ30</accession>
<dbReference type="Pfam" id="PF13828">
    <property type="entry name" value="DUF4190"/>
    <property type="match status" value="1"/>
</dbReference>
<proteinExistence type="predicted"/>
<evidence type="ECO:0000259" key="2">
    <source>
        <dbReference type="Pfam" id="PF13828"/>
    </source>
</evidence>
<organism evidence="3">
    <name type="scientific">uncultured Solirubrobacteraceae bacterium</name>
    <dbReference type="NCBI Taxonomy" id="1162706"/>
    <lineage>
        <taxon>Bacteria</taxon>
        <taxon>Bacillati</taxon>
        <taxon>Actinomycetota</taxon>
        <taxon>Thermoleophilia</taxon>
        <taxon>Solirubrobacterales</taxon>
        <taxon>Solirubrobacteraceae</taxon>
        <taxon>environmental samples</taxon>
    </lineage>
</organism>
<feature type="domain" description="DUF4190" evidence="2">
    <location>
        <begin position="18"/>
        <end position="65"/>
    </location>
</feature>
<keyword evidence="1" id="KW-1133">Transmembrane helix</keyword>
<sequence>MAAGHPPYMRQSQPTNGMATASLAAGIAGVTIAPLVGSIAALICGYKARRQFAATPERERGEGVAGTI</sequence>
<name>A0A6J4TQ30_9ACTN</name>
<feature type="transmembrane region" description="Helical" evidence="1">
    <location>
        <begin position="20"/>
        <end position="43"/>
    </location>
</feature>